<comment type="caution">
    <text evidence="6">The sequence shown here is derived from an EMBL/GenBank/DDBJ whole genome shotgun (WGS) entry which is preliminary data.</text>
</comment>
<dbReference type="SUPFAM" id="SSF52151">
    <property type="entry name" value="FabD/lysophospholipase-like"/>
    <property type="match status" value="1"/>
</dbReference>
<dbReference type="AlphaFoldDB" id="A0A8H3HC86"/>
<name>A0A8H3HC86_9AGAM</name>
<evidence type="ECO:0000313" key="7">
    <source>
        <dbReference type="Proteomes" id="UP000663843"/>
    </source>
</evidence>
<dbReference type="PANTHER" id="PTHR24185">
    <property type="entry name" value="CALCIUM-INDEPENDENT PHOSPHOLIPASE A2-GAMMA"/>
    <property type="match status" value="1"/>
</dbReference>
<evidence type="ECO:0000313" key="6">
    <source>
        <dbReference type="EMBL" id="CAE6495859.1"/>
    </source>
</evidence>
<dbReference type="GO" id="GO:0016042">
    <property type="term" value="P:lipid catabolic process"/>
    <property type="evidence" value="ECO:0007669"/>
    <property type="project" value="UniProtKB-KW"/>
</dbReference>
<keyword evidence="3" id="KW-0443">Lipid metabolism</keyword>
<dbReference type="PROSITE" id="PS51257">
    <property type="entry name" value="PROKAR_LIPOPROTEIN"/>
    <property type="match status" value="1"/>
</dbReference>
<organism evidence="6 7">
    <name type="scientific">Rhizoctonia solani</name>
    <dbReference type="NCBI Taxonomy" id="456999"/>
    <lineage>
        <taxon>Eukaryota</taxon>
        <taxon>Fungi</taxon>
        <taxon>Dikarya</taxon>
        <taxon>Basidiomycota</taxon>
        <taxon>Agaricomycotina</taxon>
        <taxon>Agaricomycetes</taxon>
        <taxon>Cantharellales</taxon>
        <taxon>Ceratobasidiaceae</taxon>
        <taxon>Rhizoctonia</taxon>
    </lineage>
</organism>
<dbReference type="GO" id="GO:0019369">
    <property type="term" value="P:arachidonate metabolic process"/>
    <property type="evidence" value="ECO:0007669"/>
    <property type="project" value="TreeGrafter"/>
</dbReference>
<dbReference type="GO" id="GO:0016020">
    <property type="term" value="C:membrane"/>
    <property type="evidence" value="ECO:0007669"/>
    <property type="project" value="TreeGrafter"/>
</dbReference>
<dbReference type="Gene3D" id="3.40.1090.10">
    <property type="entry name" value="Cytosolic phospholipase A2 catalytic domain"/>
    <property type="match status" value="1"/>
</dbReference>
<dbReference type="Proteomes" id="UP000663843">
    <property type="component" value="Unassembled WGS sequence"/>
</dbReference>
<evidence type="ECO:0000256" key="1">
    <source>
        <dbReference type="ARBA" id="ARBA00022801"/>
    </source>
</evidence>
<evidence type="ECO:0000256" key="3">
    <source>
        <dbReference type="ARBA" id="ARBA00023098"/>
    </source>
</evidence>
<dbReference type="Pfam" id="PF01734">
    <property type="entry name" value="Patatin"/>
    <property type="match status" value="1"/>
</dbReference>
<keyword evidence="1" id="KW-0378">Hydrolase</keyword>
<feature type="non-terminal residue" evidence="6">
    <location>
        <position position="1"/>
    </location>
</feature>
<dbReference type="InterPro" id="IPR016035">
    <property type="entry name" value="Acyl_Trfase/lysoPLipase"/>
</dbReference>
<keyword evidence="2" id="KW-0442">Lipid degradation</keyword>
<accession>A0A8H3HC86</accession>
<protein>
    <recommendedName>
        <fullName evidence="5">PNPLA domain-containing protein</fullName>
    </recommendedName>
</protein>
<comment type="caution">
    <text evidence="4">Lacks conserved residue(s) required for the propagation of feature annotation.</text>
</comment>
<proteinExistence type="predicted"/>
<dbReference type="InterPro" id="IPR027417">
    <property type="entry name" value="P-loop_NTPase"/>
</dbReference>
<dbReference type="PANTHER" id="PTHR24185:SF1">
    <property type="entry name" value="CALCIUM-INDEPENDENT PHOSPHOLIPASE A2-GAMMA"/>
    <property type="match status" value="1"/>
</dbReference>
<evidence type="ECO:0000259" key="5">
    <source>
        <dbReference type="PROSITE" id="PS51635"/>
    </source>
</evidence>
<gene>
    <name evidence="6" type="ORF">RDB_LOCUS134161</name>
</gene>
<reference evidence="6" key="1">
    <citation type="submission" date="2021-01" db="EMBL/GenBank/DDBJ databases">
        <authorList>
            <person name="Kaushik A."/>
        </authorList>
    </citation>
    <scope>NUCLEOTIDE SEQUENCE</scope>
    <source>
        <strain evidence="6">AG2-2IIIB</strain>
    </source>
</reference>
<evidence type="ECO:0000256" key="4">
    <source>
        <dbReference type="PROSITE-ProRule" id="PRU01161"/>
    </source>
</evidence>
<sequence length="399" mass="44321">MRCIQAIQGRENIQPYEHFNVIAGTGTGGISACMLGKLRMPVDKVIEKYAKLVEDVFKDKKISGIPMYKATKLQEVLETMISEATGADGEMMTEDQRSSPCKTMVFAMARHNLNVGLPVIFRSYPVTTNSGPNCTIYKALRATLAHPDLFEGTEITDHSVSQSFVGGDIGCSSPLAHVLTEVERVWPTRKVTSIISLGAGHARTIQMLKPSWWQRTQDVIVMKDMATDSERVAEEMAVRFQGTSGVYFRFSVDQGVQDMEHGSWERLGETMQHAKGYLQKNETNQMLDEATGRTDENTQVIACITGGDIKRPVCVVYGLGGAGKTQLVLNVIEQTWDQWAHVIYVDASSEEAIENALKKFGTFKQIGDTSKDVVNWLESCSKRWLVVFNNADTPSTDFQ</sequence>
<dbReference type="SUPFAM" id="SSF52540">
    <property type="entry name" value="P-loop containing nucleoside triphosphate hydrolases"/>
    <property type="match status" value="1"/>
</dbReference>
<dbReference type="PROSITE" id="PS51635">
    <property type="entry name" value="PNPLA"/>
    <property type="match status" value="1"/>
</dbReference>
<dbReference type="EMBL" id="CAJMWT010004758">
    <property type="protein sequence ID" value="CAE6495859.1"/>
    <property type="molecule type" value="Genomic_DNA"/>
</dbReference>
<evidence type="ECO:0000256" key="2">
    <source>
        <dbReference type="ARBA" id="ARBA00022963"/>
    </source>
</evidence>
<dbReference type="GO" id="GO:0046486">
    <property type="term" value="P:glycerolipid metabolic process"/>
    <property type="evidence" value="ECO:0007669"/>
    <property type="project" value="UniProtKB-ARBA"/>
</dbReference>
<feature type="domain" description="PNPLA" evidence="5">
    <location>
        <begin position="1"/>
        <end position="179"/>
    </location>
</feature>
<dbReference type="InterPro" id="IPR002641">
    <property type="entry name" value="PNPLA_dom"/>
</dbReference>
<dbReference type="GO" id="GO:0047499">
    <property type="term" value="F:calcium-independent phospholipase A2 activity"/>
    <property type="evidence" value="ECO:0007669"/>
    <property type="project" value="TreeGrafter"/>
</dbReference>